<organism evidence="9 10">
    <name type="scientific">Laodelphax striatellus</name>
    <name type="common">Small brown planthopper</name>
    <name type="synonym">Delphax striatella</name>
    <dbReference type="NCBI Taxonomy" id="195883"/>
    <lineage>
        <taxon>Eukaryota</taxon>
        <taxon>Metazoa</taxon>
        <taxon>Ecdysozoa</taxon>
        <taxon>Arthropoda</taxon>
        <taxon>Hexapoda</taxon>
        <taxon>Insecta</taxon>
        <taxon>Pterygota</taxon>
        <taxon>Neoptera</taxon>
        <taxon>Paraneoptera</taxon>
        <taxon>Hemiptera</taxon>
        <taxon>Auchenorrhyncha</taxon>
        <taxon>Fulgoroidea</taxon>
        <taxon>Delphacidae</taxon>
        <taxon>Criomorphinae</taxon>
        <taxon>Laodelphax</taxon>
    </lineage>
</organism>
<comment type="similarity">
    <text evidence="7">Belongs to the protein kinase superfamily.</text>
</comment>
<dbReference type="PROSITE" id="PS00108">
    <property type="entry name" value="PROTEIN_KINASE_ST"/>
    <property type="match status" value="1"/>
</dbReference>
<dbReference type="FunFam" id="1.10.510.10:FF:000571">
    <property type="entry name" value="Maternal embryonic leucine zipper kinase"/>
    <property type="match status" value="1"/>
</dbReference>
<dbReference type="SMART" id="SM00220">
    <property type="entry name" value="S_TKc"/>
    <property type="match status" value="1"/>
</dbReference>
<dbReference type="Pfam" id="PF00069">
    <property type="entry name" value="Pkinase"/>
    <property type="match status" value="1"/>
</dbReference>
<dbReference type="Gene3D" id="1.10.510.10">
    <property type="entry name" value="Transferase(Phosphotransferase) domain 1"/>
    <property type="match status" value="1"/>
</dbReference>
<dbReference type="InParanoid" id="A0A482WXN4"/>
<feature type="binding site" evidence="6">
    <location>
        <position position="40"/>
    </location>
    <ligand>
        <name>ATP</name>
        <dbReference type="ChEBI" id="CHEBI:30616"/>
    </ligand>
</feature>
<dbReference type="EMBL" id="QKKF02022574">
    <property type="protein sequence ID" value="RZF38357.1"/>
    <property type="molecule type" value="Genomic_DNA"/>
</dbReference>
<protein>
    <recommendedName>
        <fullName evidence="8">Protein kinase domain-containing protein</fullName>
    </recommendedName>
</protein>
<dbReference type="PROSITE" id="PS50011">
    <property type="entry name" value="PROTEIN_KINASE_DOM"/>
    <property type="match status" value="1"/>
</dbReference>
<keyword evidence="2" id="KW-0808">Transferase</keyword>
<evidence type="ECO:0000256" key="6">
    <source>
        <dbReference type="PROSITE-ProRule" id="PRU10141"/>
    </source>
</evidence>
<dbReference type="InterPro" id="IPR000719">
    <property type="entry name" value="Prot_kinase_dom"/>
</dbReference>
<dbReference type="GO" id="GO:0005524">
    <property type="term" value="F:ATP binding"/>
    <property type="evidence" value="ECO:0007669"/>
    <property type="project" value="UniProtKB-UniRule"/>
</dbReference>
<dbReference type="SMR" id="A0A482WXN4"/>
<dbReference type="InterPro" id="IPR008271">
    <property type="entry name" value="Ser/Thr_kinase_AS"/>
</dbReference>
<dbReference type="InterPro" id="IPR011009">
    <property type="entry name" value="Kinase-like_dom_sf"/>
</dbReference>
<dbReference type="GO" id="GO:0035556">
    <property type="term" value="P:intracellular signal transduction"/>
    <property type="evidence" value="ECO:0007669"/>
    <property type="project" value="TreeGrafter"/>
</dbReference>
<keyword evidence="10" id="KW-1185">Reference proteome</keyword>
<dbReference type="Proteomes" id="UP000291343">
    <property type="component" value="Unassembled WGS sequence"/>
</dbReference>
<keyword evidence="1 7" id="KW-0723">Serine/threonine-protein kinase</keyword>
<dbReference type="GO" id="GO:0005737">
    <property type="term" value="C:cytoplasm"/>
    <property type="evidence" value="ECO:0007669"/>
    <property type="project" value="TreeGrafter"/>
</dbReference>
<dbReference type="FunFam" id="3.30.200.20:FF:000042">
    <property type="entry name" value="Aurora kinase A"/>
    <property type="match status" value="1"/>
</dbReference>
<dbReference type="PANTHER" id="PTHR24346">
    <property type="entry name" value="MAP/MICROTUBULE AFFINITY-REGULATING KINASE"/>
    <property type="match status" value="1"/>
</dbReference>
<evidence type="ECO:0000313" key="9">
    <source>
        <dbReference type="EMBL" id="RZF38357.1"/>
    </source>
</evidence>
<dbReference type="InterPro" id="IPR017441">
    <property type="entry name" value="Protein_kinase_ATP_BS"/>
</dbReference>
<evidence type="ECO:0000256" key="3">
    <source>
        <dbReference type="ARBA" id="ARBA00022741"/>
    </source>
</evidence>
<dbReference type="OrthoDB" id="193931at2759"/>
<dbReference type="STRING" id="195883.A0A482WXN4"/>
<dbReference type="PANTHER" id="PTHR24346:SF79">
    <property type="entry name" value="PROTEIN KINASE DOMAIN-CONTAINING PROTEIN"/>
    <property type="match status" value="1"/>
</dbReference>
<dbReference type="AlphaFoldDB" id="A0A482WXN4"/>
<dbReference type="PROSITE" id="PS00107">
    <property type="entry name" value="PROTEIN_KINASE_ATP"/>
    <property type="match status" value="1"/>
</dbReference>
<feature type="domain" description="Protein kinase" evidence="8">
    <location>
        <begin position="11"/>
        <end position="277"/>
    </location>
</feature>
<evidence type="ECO:0000256" key="7">
    <source>
        <dbReference type="RuleBase" id="RU000304"/>
    </source>
</evidence>
<keyword evidence="5 6" id="KW-0067">ATP-binding</keyword>
<proteinExistence type="inferred from homology"/>
<evidence type="ECO:0000256" key="5">
    <source>
        <dbReference type="ARBA" id="ARBA00022840"/>
    </source>
</evidence>
<evidence type="ECO:0000313" key="10">
    <source>
        <dbReference type="Proteomes" id="UP000291343"/>
    </source>
</evidence>
<name>A0A482WXN4_LAOST</name>
<evidence type="ECO:0000256" key="4">
    <source>
        <dbReference type="ARBA" id="ARBA00022777"/>
    </source>
</evidence>
<evidence type="ECO:0000259" key="8">
    <source>
        <dbReference type="PROSITE" id="PS50011"/>
    </source>
</evidence>
<gene>
    <name evidence="9" type="ORF">LSTR_LSTR011880</name>
</gene>
<dbReference type="SUPFAM" id="SSF56112">
    <property type="entry name" value="Protein kinase-like (PK-like)"/>
    <property type="match status" value="1"/>
</dbReference>
<keyword evidence="4" id="KW-0418">Kinase</keyword>
<reference evidence="9 10" key="1">
    <citation type="journal article" date="2017" name="Gigascience">
        <title>Genome sequence of the small brown planthopper, Laodelphax striatellus.</title>
        <authorList>
            <person name="Zhu J."/>
            <person name="Jiang F."/>
            <person name="Wang X."/>
            <person name="Yang P."/>
            <person name="Bao Y."/>
            <person name="Zhao W."/>
            <person name="Wang W."/>
            <person name="Lu H."/>
            <person name="Wang Q."/>
            <person name="Cui N."/>
            <person name="Li J."/>
            <person name="Chen X."/>
            <person name="Luo L."/>
            <person name="Yu J."/>
            <person name="Kang L."/>
            <person name="Cui F."/>
        </authorList>
    </citation>
    <scope>NUCLEOTIDE SEQUENCE [LARGE SCALE GENOMIC DNA]</scope>
    <source>
        <strain evidence="9">Lst14</strain>
    </source>
</reference>
<accession>A0A482WXN4</accession>
<sequence length="346" mass="39747">MLPFHTVGNYRLTGKRLGKGNFSRVYQAHHIVLGANVALKIITESKLQEDYVRKNLKREERLLSKLDHPCIVRLFETMHYKKVYCLVMEEVKGSTLHQFVATNSEGLYETQALTIAVQLFSAVDYMHSRSVVHRDLKMENIMYDKVTRRVKIVDFGLGNDWFGGRHLTTQCGSPEYAAPELYTPGRAYGPEVDLWSLGIILFAMATGKLPFHFKGGRVRDSNDRSNFLTQISRGLTEVHMKSIRKYSIHFLSLVSHLLKPNARERLTMEKALKHPWLIRAAKRSCRQQKNNSSTSVPRLSFVEQMVVDQMSRMLGLTVKQVVAEIEKKPHGKVGGVFNLMCWLKRR</sequence>
<dbReference type="GO" id="GO:0004674">
    <property type="term" value="F:protein serine/threonine kinase activity"/>
    <property type="evidence" value="ECO:0007669"/>
    <property type="project" value="UniProtKB-KW"/>
</dbReference>
<comment type="caution">
    <text evidence="9">The sequence shown here is derived from an EMBL/GenBank/DDBJ whole genome shotgun (WGS) entry which is preliminary data.</text>
</comment>
<evidence type="ECO:0000256" key="2">
    <source>
        <dbReference type="ARBA" id="ARBA00022679"/>
    </source>
</evidence>
<evidence type="ECO:0000256" key="1">
    <source>
        <dbReference type="ARBA" id="ARBA00022527"/>
    </source>
</evidence>
<keyword evidence="3 6" id="KW-0547">Nucleotide-binding</keyword>